<gene>
    <name evidence="2" type="ORF">K443DRAFT_13508</name>
</gene>
<keyword evidence="3" id="KW-1185">Reference proteome</keyword>
<accession>A0A0C9WV99</accession>
<evidence type="ECO:0000313" key="2">
    <source>
        <dbReference type="EMBL" id="KIJ92568.1"/>
    </source>
</evidence>
<protein>
    <submittedName>
        <fullName evidence="2">Uncharacterized protein</fullName>
    </submittedName>
</protein>
<sequence length="133" mass="14433">MTFAVLRALHTIIGDALNEIEGVYLAHGQSLEVIPAEEIAESRHKPALSNEPSYAYVSPPPSPCISSPPERIPPPLDHQSGSRTPALDFPSLDAPCDPNSLSEALTAHPTAINRGRRRRSDKCDRPDSVFESL</sequence>
<reference evidence="3" key="2">
    <citation type="submission" date="2015-01" db="EMBL/GenBank/DDBJ databases">
        <title>Evolutionary Origins and Diversification of the Mycorrhizal Mutualists.</title>
        <authorList>
            <consortium name="DOE Joint Genome Institute"/>
            <consortium name="Mycorrhizal Genomics Consortium"/>
            <person name="Kohler A."/>
            <person name="Kuo A."/>
            <person name="Nagy L.G."/>
            <person name="Floudas D."/>
            <person name="Copeland A."/>
            <person name="Barry K.W."/>
            <person name="Cichocki N."/>
            <person name="Veneault-Fourrey C."/>
            <person name="LaButti K."/>
            <person name="Lindquist E.A."/>
            <person name="Lipzen A."/>
            <person name="Lundell T."/>
            <person name="Morin E."/>
            <person name="Murat C."/>
            <person name="Riley R."/>
            <person name="Ohm R."/>
            <person name="Sun H."/>
            <person name="Tunlid A."/>
            <person name="Henrissat B."/>
            <person name="Grigoriev I.V."/>
            <person name="Hibbett D.S."/>
            <person name="Martin F."/>
        </authorList>
    </citation>
    <scope>NUCLEOTIDE SEQUENCE [LARGE SCALE GENOMIC DNA]</scope>
    <source>
        <strain evidence="3">LaAM-08-1</strain>
    </source>
</reference>
<dbReference type="AlphaFoldDB" id="A0A0C9WV99"/>
<evidence type="ECO:0000256" key="1">
    <source>
        <dbReference type="SAM" id="MobiDB-lite"/>
    </source>
</evidence>
<feature type="region of interest" description="Disordered" evidence="1">
    <location>
        <begin position="42"/>
        <end position="133"/>
    </location>
</feature>
<dbReference type="STRING" id="1095629.A0A0C9WV99"/>
<name>A0A0C9WV99_9AGAR</name>
<dbReference type="HOGENOM" id="CLU_1907040_0_0_1"/>
<dbReference type="EMBL" id="KN838901">
    <property type="protein sequence ID" value="KIJ92568.1"/>
    <property type="molecule type" value="Genomic_DNA"/>
</dbReference>
<dbReference type="Proteomes" id="UP000054477">
    <property type="component" value="Unassembled WGS sequence"/>
</dbReference>
<organism evidence="2 3">
    <name type="scientific">Laccaria amethystina LaAM-08-1</name>
    <dbReference type="NCBI Taxonomy" id="1095629"/>
    <lineage>
        <taxon>Eukaryota</taxon>
        <taxon>Fungi</taxon>
        <taxon>Dikarya</taxon>
        <taxon>Basidiomycota</taxon>
        <taxon>Agaricomycotina</taxon>
        <taxon>Agaricomycetes</taxon>
        <taxon>Agaricomycetidae</taxon>
        <taxon>Agaricales</taxon>
        <taxon>Agaricineae</taxon>
        <taxon>Hydnangiaceae</taxon>
        <taxon>Laccaria</taxon>
    </lineage>
</organism>
<reference evidence="2 3" key="1">
    <citation type="submission" date="2014-04" db="EMBL/GenBank/DDBJ databases">
        <authorList>
            <consortium name="DOE Joint Genome Institute"/>
            <person name="Kuo A."/>
            <person name="Kohler A."/>
            <person name="Nagy L.G."/>
            <person name="Floudas D."/>
            <person name="Copeland A."/>
            <person name="Barry K.W."/>
            <person name="Cichocki N."/>
            <person name="Veneault-Fourrey C."/>
            <person name="LaButti K."/>
            <person name="Lindquist E.A."/>
            <person name="Lipzen A."/>
            <person name="Lundell T."/>
            <person name="Morin E."/>
            <person name="Murat C."/>
            <person name="Sun H."/>
            <person name="Tunlid A."/>
            <person name="Henrissat B."/>
            <person name="Grigoriev I.V."/>
            <person name="Hibbett D.S."/>
            <person name="Martin F."/>
            <person name="Nordberg H.P."/>
            <person name="Cantor M.N."/>
            <person name="Hua S.X."/>
        </authorList>
    </citation>
    <scope>NUCLEOTIDE SEQUENCE [LARGE SCALE GENOMIC DNA]</scope>
    <source>
        <strain evidence="2 3">LaAM-08-1</strain>
    </source>
</reference>
<proteinExistence type="predicted"/>
<evidence type="ECO:0000313" key="3">
    <source>
        <dbReference type="Proteomes" id="UP000054477"/>
    </source>
</evidence>
<feature type="compositionally biased region" description="Basic and acidic residues" evidence="1">
    <location>
        <begin position="121"/>
        <end position="133"/>
    </location>
</feature>